<reference evidence="20" key="1">
    <citation type="journal article" date="2014" name="Int. J. Syst. Evol. Microbiol.">
        <title>Complete genome sequence of Corynebacterium casei LMG S-19264T (=DSM 44701T), isolated from a smear-ripened cheese.</title>
        <authorList>
            <consortium name="US DOE Joint Genome Institute (JGI-PGF)"/>
            <person name="Walter F."/>
            <person name="Albersmeier A."/>
            <person name="Kalinowski J."/>
            <person name="Ruckert C."/>
        </authorList>
    </citation>
    <scope>NUCLEOTIDE SEQUENCE</scope>
    <source>
        <strain evidence="20">CGMCC 1.10859</strain>
    </source>
</reference>
<comment type="pathway">
    <text evidence="3 19">Cofactor biosynthesis; adenosylcobalamin biosynthesis; adenosylcobalamin from cob(II)yrinate a,c-diamide: step 7/7.</text>
</comment>
<protein>
    <recommendedName>
        <fullName evidence="6 19">Adenosylcobinamide-GDP ribazoletransferase</fullName>
        <ecNumber evidence="5 19">2.7.8.26</ecNumber>
    </recommendedName>
    <alternativeName>
        <fullName evidence="16 19">Cobalamin synthase</fullName>
    </alternativeName>
    <alternativeName>
        <fullName evidence="15 19">Cobalamin-5'-phosphate synthase</fullName>
    </alternativeName>
</protein>
<keyword evidence="10 19" id="KW-0812">Transmembrane</keyword>
<evidence type="ECO:0000313" key="22">
    <source>
        <dbReference type="Proteomes" id="UP000199541"/>
    </source>
</evidence>
<dbReference type="Proteomes" id="UP000634647">
    <property type="component" value="Unassembled WGS sequence"/>
</dbReference>
<dbReference type="Proteomes" id="UP000199541">
    <property type="component" value="Unassembled WGS sequence"/>
</dbReference>
<evidence type="ECO:0000256" key="4">
    <source>
        <dbReference type="ARBA" id="ARBA00010561"/>
    </source>
</evidence>
<evidence type="ECO:0000256" key="2">
    <source>
        <dbReference type="ARBA" id="ARBA00004651"/>
    </source>
</evidence>
<evidence type="ECO:0000256" key="3">
    <source>
        <dbReference type="ARBA" id="ARBA00004663"/>
    </source>
</evidence>
<organism evidence="20 23">
    <name type="scientific">Allgaiera indica</name>
    <dbReference type="NCBI Taxonomy" id="765699"/>
    <lineage>
        <taxon>Bacteria</taxon>
        <taxon>Pseudomonadati</taxon>
        <taxon>Pseudomonadota</taxon>
        <taxon>Alphaproteobacteria</taxon>
        <taxon>Rhodobacterales</taxon>
        <taxon>Paracoccaceae</taxon>
        <taxon>Allgaiera</taxon>
    </lineage>
</organism>
<comment type="caution">
    <text evidence="20">The sequence shown here is derived from an EMBL/GenBank/DDBJ whole genome shotgun (WGS) entry which is preliminary data.</text>
</comment>
<comment type="subcellular location">
    <subcellularLocation>
        <location evidence="2 19">Cell membrane</location>
        <topology evidence="2 19">Multi-pass membrane protein</topology>
    </subcellularLocation>
</comment>
<dbReference type="Pfam" id="PF02654">
    <property type="entry name" value="CobS"/>
    <property type="match status" value="1"/>
</dbReference>
<evidence type="ECO:0000256" key="8">
    <source>
        <dbReference type="ARBA" id="ARBA00022573"/>
    </source>
</evidence>
<dbReference type="GO" id="GO:0008818">
    <property type="term" value="F:cobalamin 5'-phosphate synthase activity"/>
    <property type="evidence" value="ECO:0007669"/>
    <property type="project" value="UniProtKB-UniRule"/>
</dbReference>
<evidence type="ECO:0000256" key="15">
    <source>
        <dbReference type="ARBA" id="ARBA00032605"/>
    </source>
</evidence>
<evidence type="ECO:0000256" key="10">
    <source>
        <dbReference type="ARBA" id="ARBA00022692"/>
    </source>
</evidence>
<dbReference type="EC" id="2.7.8.26" evidence="5 19"/>
<comment type="cofactor">
    <cofactor evidence="1 19">
        <name>Mg(2+)</name>
        <dbReference type="ChEBI" id="CHEBI:18420"/>
    </cofactor>
</comment>
<evidence type="ECO:0000256" key="18">
    <source>
        <dbReference type="ARBA" id="ARBA00049504"/>
    </source>
</evidence>
<dbReference type="RefSeq" id="WP_035845424.1">
    <property type="nucleotide sequence ID" value="NZ_BNAB01000008.1"/>
</dbReference>
<keyword evidence="13 19" id="KW-0472">Membrane</keyword>
<feature type="transmembrane region" description="Helical" evidence="19">
    <location>
        <begin position="116"/>
        <end position="134"/>
    </location>
</feature>
<evidence type="ECO:0000313" key="21">
    <source>
        <dbReference type="EMBL" id="SDX05617.1"/>
    </source>
</evidence>
<feature type="transmembrane region" description="Helical" evidence="19">
    <location>
        <begin position="40"/>
        <end position="59"/>
    </location>
</feature>
<evidence type="ECO:0000256" key="12">
    <source>
        <dbReference type="ARBA" id="ARBA00022989"/>
    </source>
</evidence>
<reference evidence="20" key="3">
    <citation type="submission" date="2023-06" db="EMBL/GenBank/DDBJ databases">
        <authorList>
            <person name="Sun Q."/>
            <person name="Zhou Y."/>
        </authorList>
    </citation>
    <scope>NUCLEOTIDE SEQUENCE</scope>
    <source>
        <strain evidence="20">CGMCC 1.10859</strain>
    </source>
</reference>
<comment type="catalytic activity">
    <reaction evidence="17 19">
        <text>alpha-ribazole + adenosylcob(III)inamide-GDP = adenosylcob(III)alamin + GMP + H(+)</text>
        <dbReference type="Rhea" id="RHEA:16049"/>
        <dbReference type="ChEBI" id="CHEBI:10329"/>
        <dbReference type="ChEBI" id="CHEBI:15378"/>
        <dbReference type="ChEBI" id="CHEBI:18408"/>
        <dbReference type="ChEBI" id="CHEBI:58115"/>
        <dbReference type="ChEBI" id="CHEBI:60487"/>
        <dbReference type="EC" id="2.7.8.26"/>
    </reaction>
</comment>
<dbReference type="HAMAP" id="MF_00719">
    <property type="entry name" value="CobS"/>
    <property type="match status" value="1"/>
</dbReference>
<feature type="transmembrane region" description="Helical" evidence="19">
    <location>
        <begin position="186"/>
        <end position="219"/>
    </location>
</feature>
<keyword evidence="9 19" id="KW-0808">Transferase</keyword>
<dbReference type="AlphaFoldDB" id="A0AAN4URT6"/>
<gene>
    <name evidence="20" type="primary">cobV</name>
    <name evidence="19" type="synonym">cobS</name>
    <name evidence="20" type="ORF">GCM10008024_20580</name>
    <name evidence="21" type="ORF">SAMN05444006_109112</name>
</gene>
<keyword evidence="11 19" id="KW-0460">Magnesium</keyword>
<reference evidence="21 22" key="2">
    <citation type="submission" date="2016-10" db="EMBL/GenBank/DDBJ databases">
        <authorList>
            <person name="Varghese N."/>
            <person name="Submissions S."/>
        </authorList>
    </citation>
    <scope>NUCLEOTIDE SEQUENCE [LARGE SCALE GENOMIC DNA]</scope>
    <source>
        <strain evidence="21 22">DSM 24802</strain>
    </source>
</reference>
<dbReference type="GO" id="GO:0051073">
    <property type="term" value="F:adenosylcobinamide-GDP ribazoletransferase activity"/>
    <property type="evidence" value="ECO:0007669"/>
    <property type="project" value="UniProtKB-UniRule"/>
</dbReference>
<comment type="similarity">
    <text evidence="4 19">Belongs to the CobS family.</text>
</comment>
<evidence type="ECO:0000256" key="5">
    <source>
        <dbReference type="ARBA" id="ARBA00013200"/>
    </source>
</evidence>
<dbReference type="NCBIfam" id="TIGR00317">
    <property type="entry name" value="cobS"/>
    <property type="match status" value="1"/>
</dbReference>
<evidence type="ECO:0000256" key="14">
    <source>
        <dbReference type="ARBA" id="ARBA00025228"/>
    </source>
</evidence>
<dbReference type="GO" id="GO:0009236">
    <property type="term" value="P:cobalamin biosynthetic process"/>
    <property type="evidence" value="ECO:0007669"/>
    <property type="project" value="UniProtKB-UniRule"/>
</dbReference>
<dbReference type="PANTHER" id="PTHR34148:SF1">
    <property type="entry name" value="ADENOSYLCOBINAMIDE-GDP RIBAZOLETRANSFERASE"/>
    <property type="match status" value="1"/>
</dbReference>
<dbReference type="EMBL" id="BNAB01000008">
    <property type="protein sequence ID" value="GHE02144.1"/>
    <property type="molecule type" value="Genomic_DNA"/>
</dbReference>
<evidence type="ECO:0000256" key="9">
    <source>
        <dbReference type="ARBA" id="ARBA00022679"/>
    </source>
</evidence>
<dbReference type="GO" id="GO:0005886">
    <property type="term" value="C:plasma membrane"/>
    <property type="evidence" value="ECO:0007669"/>
    <property type="project" value="UniProtKB-SubCell"/>
</dbReference>
<sequence>MTGGSPWSRRRWAELRLALALLTRLPVGRLDPAPPLSAAAWAYPLAGVAVGAIVGLVFWIAQALGLAPLVAAILAVAAGVLATGAMHEDGLADLADGFGGGADPARKLEIMRDSRLGSYGAIALGLALLLRVALLSEVLPGAHPVALAAGVAALSRAPLPVIMRVMPSARNVGLGRSAADRIGAGQVWACVALALAIAVVTLPFVIAPVLAAALGAALIALIARRQIAGFTGDVLGAAQVTAELCIWLALSAA</sequence>
<comment type="catalytic activity">
    <reaction evidence="18 19">
        <text>alpha-ribazole 5'-phosphate + adenosylcob(III)inamide-GDP = adenosylcob(III)alamin 5'-phosphate + GMP + H(+)</text>
        <dbReference type="Rhea" id="RHEA:23560"/>
        <dbReference type="ChEBI" id="CHEBI:15378"/>
        <dbReference type="ChEBI" id="CHEBI:57918"/>
        <dbReference type="ChEBI" id="CHEBI:58115"/>
        <dbReference type="ChEBI" id="CHEBI:60487"/>
        <dbReference type="ChEBI" id="CHEBI:60493"/>
        <dbReference type="EC" id="2.7.8.26"/>
    </reaction>
</comment>
<keyword evidence="12 19" id="KW-1133">Transmembrane helix</keyword>
<keyword evidence="22" id="KW-1185">Reference proteome</keyword>
<keyword evidence="8 19" id="KW-0169">Cobalamin biosynthesis</keyword>
<evidence type="ECO:0000256" key="16">
    <source>
        <dbReference type="ARBA" id="ARBA00032853"/>
    </source>
</evidence>
<keyword evidence="7 19" id="KW-1003">Cell membrane</keyword>
<evidence type="ECO:0000313" key="20">
    <source>
        <dbReference type="EMBL" id="GHE02144.1"/>
    </source>
</evidence>
<name>A0AAN4URT6_9RHOB</name>
<feature type="transmembrane region" description="Helical" evidence="19">
    <location>
        <begin position="146"/>
        <end position="166"/>
    </location>
</feature>
<dbReference type="PANTHER" id="PTHR34148">
    <property type="entry name" value="ADENOSYLCOBINAMIDE-GDP RIBAZOLETRANSFERASE"/>
    <property type="match status" value="1"/>
</dbReference>
<feature type="transmembrane region" description="Helical" evidence="19">
    <location>
        <begin position="66"/>
        <end position="86"/>
    </location>
</feature>
<evidence type="ECO:0000256" key="7">
    <source>
        <dbReference type="ARBA" id="ARBA00022475"/>
    </source>
</evidence>
<evidence type="ECO:0000256" key="1">
    <source>
        <dbReference type="ARBA" id="ARBA00001946"/>
    </source>
</evidence>
<evidence type="ECO:0000256" key="6">
    <source>
        <dbReference type="ARBA" id="ARBA00015850"/>
    </source>
</evidence>
<proteinExistence type="inferred from homology"/>
<comment type="function">
    <text evidence="14 19">Joins adenosylcobinamide-GDP and alpha-ribazole to generate adenosylcobalamin (Ado-cobalamin). Also synthesizes adenosylcobalamin 5'-phosphate from adenosylcobinamide-GDP and alpha-ribazole 5'-phosphate.</text>
</comment>
<accession>A0AAN4URT6</accession>
<evidence type="ECO:0000256" key="11">
    <source>
        <dbReference type="ARBA" id="ARBA00022842"/>
    </source>
</evidence>
<evidence type="ECO:0000256" key="17">
    <source>
        <dbReference type="ARBA" id="ARBA00048623"/>
    </source>
</evidence>
<dbReference type="InterPro" id="IPR003805">
    <property type="entry name" value="CobS"/>
</dbReference>
<evidence type="ECO:0000313" key="23">
    <source>
        <dbReference type="Proteomes" id="UP000634647"/>
    </source>
</evidence>
<evidence type="ECO:0000256" key="13">
    <source>
        <dbReference type="ARBA" id="ARBA00023136"/>
    </source>
</evidence>
<evidence type="ECO:0000256" key="19">
    <source>
        <dbReference type="HAMAP-Rule" id="MF_00719"/>
    </source>
</evidence>
<dbReference type="EMBL" id="FNOB01000009">
    <property type="protein sequence ID" value="SDX05617.1"/>
    <property type="molecule type" value="Genomic_DNA"/>
</dbReference>